<dbReference type="GO" id="GO:0098703">
    <property type="term" value="P:calcium ion import across plasma membrane"/>
    <property type="evidence" value="ECO:0007669"/>
    <property type="project" value="TreeGrafter"/>
</dbReference>
<evidence type="ECO:0000313" key="24">
    <source>
        <dbReference type="Proteomes" id="UP000838412"/>
    </source>
</evidence>
<dbReference type="PANTHER" id="PTHR45628">
    <property type="entry name" value="VOLTAGE-DEPENDENT CALCIUM CHANNEL TYPE A SUBUNIT ALPHA-1"/>
    <property type="match status" value="1"/>
</dbReference>
<dbReference type="Pfam" id="PF16905">
    <property type="entry name" value="GPHH"/>
    <property type="match status" value="1"/>
</dbReference>
<feature type="compositionally biased region" description="Basic and acidic residues" evidence="20">
    <location>
        <begin position="691"/>
        <end position="713"/>
    </location>
</feature>
<dbReference type="OrthoDB" id="431720at2759"/>
<feature type="transmembrane region" description="Helical" evidence="21">
    <location>
        <begin position="83"/>
        <end position="103"/>
    </location>
</feature>
<evidence type="ECO:0000256" key="18">
    <source>
        <dbReference type="PIRSR" id="PIRSR602077-3"/>
    </source>
</evidence>
<evidence type="ECO:0000256" key="10">
    <source>
        <dbReference type="ARBA" id="ARBA00022882"/>
    </source>
</evidence>
<evidence type="ECO:0000256" key="21">
    <source>
        <dbReference type="SAM" id="Phobius"/>
    </source>
</evidence>
<feature type="transmembrane region" description="Helical" evidence="21">
    <location>
        <begin position="646"/>
        <end position="674"/>
    </location>
</feature>
<keyword evidence="24" id="KW-1185">Reference proteome</keyword>
<keyword evidence="13 21" id="KW-0472">Membrane</keyword>
<dbReference type="GO" id="GO:0008331">
    <property type="term" value="F:high voltage-gated calcium channel activity"/>
    <property type="evidence" value="ECO:0007669"/>
    <property type="project" value="TreeGrafter"/>
</dbReference>
<dbReference type="FunFam" id="1.10.287.70:FF:000009">
    <property type="entry name" value="Voltage-dependent L-type calcium channel subunit alpha"/>
    <property type="match status" value="1"/>
</dbReference>
<evidence type="ECO:0000256" key="13">
    <source>
        <dbReference type="ARBA" id="ARBA00023136"/>
    </source>
</evidence>
<evidence type="ECO:0000256" key="14">
    <source>
        <dbReference type="ARBA" id="ARBA00023157"/>
    </source>
</evidence>
<dbReference type="FunFam" id="1.10.238.10:FF:000063">
    <property type="entry name" value="Voltage-dependent N-type calcium channel subunit alpha"/>
    <property type="match status" value="1"/>
</dbReference>
<feature type="transmembrane region" description="Helical" evidence="21">
    <location>
        <begin position="115"/>
        <end position="133"/>
    </location>
</feature>
<evidence type="ECO:0000256" key="20">
    <source>
        <dbReference type="SAM" id="MobiDB-lite"/>
    </source>
</evidence>
<feature type="transmembrane region" description="Helical" evidence="21">
    <location>
        <begin position="972"/>
        <end position="1001"/>
    </location>
</feature>
<feature type="transmembrane region" description="Helical" evidence="21">
    <location>
        <begin position="574"/>
        <end position="593"/>
    </location>
</feature>
<dbReference type="InterPro" id="IPR031649">
    <property type="entry name" value="GPHH_dom"/>
</dbReference>
<dbReference type="InterPro" id="IPR005446">
    <property type="entry name" value="VDCC_L_a1su"/>
</dbReference>
<evidence type="ECO:0000256" key="4">
    <source>
        <dbReference type="ARBA" id="ARBA00022568"/>
    </source>
</evidence>
<feature type="transmembrane region" description="Helical" evidence="21">
    <location>
        <begin position="1176"/>
        <end position="1193"/>
    </location>
</feature>
<accession>A0A8J9ZYM0</accession>
<keyword evidence="10 19" id="KW-0851">Voltage-gated channel</keyword>
<dbReference type="FunFam" id="1.10.287.70:FF:000007">
    <property type="entry name" value="Voltage-dependent L-type calcium channel subunit alpha"/>
    <property type="match status" value="1"/>
</dbReference>
<comment type="function">
    <text evidence="19">Voltage-sensitive calcium channels (VSCC) mediate the entry of calcium ions into excitable cells and are also involved in a variety of calcium-dependent processes, including muscle contraction, hormone or neurotransmitter release, gene expression, cell motility, cell division and cell death.</text>
</comment>
<keyword evidence="14" id="KW-1015">Disulfide bond</keyword>
<dbReference type="FunFam" id="1.10.287.70:FF:000117">
    <property type="entry name" value="Voltage-gated Ca2+ channel, alpha subunit"/>
    <property type="match status" value="1"/>
</dbReference>
<feature type="region of interest" description="Disordered" evidence="20">
    <location>
        <begin position="1623"/>
        <end position="1862"/>
    </location>
</feature>
<feature type="region of interest" description="Disordered" evidence="20">
    <location>
        <begin position="689"/>
        <end position="787"/>
    </location>
</feature>
<dbReference type="GO" id="GO:0042383">
    <property type="term" value="C:sarcolemma"/>
    <property type="evidence" value="ECO:0007669"/>
    <property type="project" value="UniProtKB-ARBA"/>
</dbReference>
<evidence type="ECO:0000256" key="16">
    <source>
        <dbReference type="ARBA" id="ARBA00023303"/>
    </source>
</evidence>
<feature type="transmembrane region" description="Helical" evidence="21">
    <location>
        <begin position="290"/>
        <end position="312"/>
    </location>
</feature>
<protein>
    <recommendedName>
        <fullName evidence="19">Voltage-dependent L-type calcium channel subunit alpha</fullName>
    </recommendedName>
</protein>
<feature type="transmembrane region" description="Helical" evidence="21">
    <location>
        <begin position="257"/>
        <end position="278"/>
    </location>
</feature>
<feature type="compositionally biased region" description="Polar residues" evidence="20">
    <location>
        <begin position="1987"/>
        <end position="1999"/>
    </location>
</feature>
<keyword evidence="8" id="KW-0677">Repeat</keyword>
<dbReference type="FunFam" id="1.20.120.350:FF:000001">
    <property type="entry name" value="Voltage-dependent L-type calcium channel subunit alpha"/>
    <property type="match status" value="1"/>
</dbReference>
<keyword evidence="16" id="KW-0407">Ion channel</keyword>
<dbReference type="PRINTS" id="PR01630">
    <property type="entry name" value="LVDCCALPHA1"/>
</dbReference>
<keyword evidence="15 18" id="KW-0325">Glycoprotein</keyword>
<dbReference type="PANTHER" id="PTHR45628:SF1">
    <property type="entry name" value="VOLTAGE-DEPENDENT CALCIUM CHANNEL TYPE D SUBUNIT ALPHA-1"/>
    <property type="match status" value="1"/>
</dbReference>
<dbReference type="Gene3D" id="1.10.287.70">
    <property type="match status" value="4"/>
</dbReference>
<dbReference type="FunFam" id="1.20.120.350:FF:000006">
    <property type="entry name" value="Voltage-dependent L-type calcium channel subunit alpha"/>
    <property type="match status" value="1"/>
</dbReference>
<dbReference type="Pfam" id="PF00520">
    <property type="entry name" value="Ion_trans"/>
    <property type="match status" value="4"/>
</dbReference>
<evidence type="ECO:0000259" key="22">
    <source>
        <dbReference type="SMART" id="SM01062"/>
    </source>
</evidence>
<feature type="transmembrane region" description="Helical" evidence="21">
    <location>
        <begin position="893"/>
        <end position="914"/>
    </location>
</feature>
<feature type="transmembrane region" description="Helical" evidence="21">
    <location>
        <begin position="1392"/>
        <end position="1416"/>
    </location>
</feature>
<dbReference type="InterPro" id="IPR005821">
    <property type="entry name" value="Ion_trans_dom"/>
</dbReference>
<reference evidence="23" key="1">
    <citation type="submission" date="2022-01" db="EMBL/GenBank/DDBJ databases">
        <authorList>
            <person name="Braso-Vives M."/>
        </authorList>
    </citation>
    <scope>NUCLEOTIDE SEQUENCE</scope>
</reference>
<comment type="similarity">
    <text evidence="19">Belongs to the calcium channel alpha-1 subunit (TC 1.A.1.11) family.</text>
</comment>
<evidence type="ECO:0000313" key="23">
    <source>
        <dbReference type="EMBL" id="CAH1264647.1"/>
    </source>
</evidence>
<feature type="binding site" evidence="17">
    <location>
        <position position="271"/>
    </location>
    <ligand>
        <name>Ca(2+)</name>
        <dbReference type="ChEBI" id="CHEBI:29108"/>
    </ligand>
</feature>
<keyword evidence="2" id="KW-0813">Transport</keyword>
<feature type="region of interest" description="Disordered" evidence="20">
    <location>
        <begin position="1952"/>
        <end position="1999"/>
    </location>
</feature>
<evidence type="ECO:0000256" key="9">
    <source>
        <dbReference type="ARBA" id="ARBA00022837"/>
    </source>
</evidence>
<feature type="transmembrane region" description="Helical" evidence="21">
    <location>
        <begin position="1292"/>
        <end position="1320"/>
    </location>
</feature>
<dbReference type="PRINTS" id="PR00167">
    <property type="entry name" value="CACHANNEL"/>
</dbReference>
<keyword evidence="11 21" id="KW-1133">Transmembrane helix</keyword>
<evidence type="ECO:0000256" key="19">
    <source>
        <dbReference type="RuleBase" id="RU003808"/>
    </source>
</evidence>
<feature type="transmembrane region" description="Helical" evidence="21">
    <location>
        <begin position="478"/>
        <end position="500"/>
    </location>
</feature>
<keyword evidence="3" id="KW-0597">Phosphoprotein</keyword>
<feature type="transmembrane region" description="Helical" evidence="21">
    <location>
        <begin position="1244"/>
        <end position="1271"/>
    </location>
</feature>
<evidence type="ECO:0000256" key="3">
    <source>
        <dbReference type="ARBA" id="ARBA00022553"/>
    </source>
</evidence>
<keyword evidence="7 17" id="KW-0479">Metal-binding</keyword>
<feature type="transmembrane region" description="Helical" evidence="21">
    <location>
        <begin position="1205"/>
        <end position="1224"/>
    </location>
</feature>
<feature type="domain" description="Voltage-dependent calcium channel alpha-1 subunit IQ" evidence="22">
    <location>
        <begin position="1550"/>
        <end position="1584"/>
    </location>
</feature>
<keyword evidence="6 21" id="KW-0812">Transmembrane</keyword>
<evidence type="ECO:0000256" key="1">
    <source>
        <dbReference type="ARBA" id="ARBA00004141"/>
    </source>
</evidence>
<evidence type="ECO:0000256" key="7">
    <source>
        <dbReference type="ARBA" id="ARBA00022723"/>
    </source>
</evidence>
<feature type="compositionally biased region" description="Polar residues" evidence="20">
    <location>
        <begin position="1638"/>
        <end position="1668"/>
    </location>
</feature>
<evidence type="ECO:0000256" key="6">
    <source>
        <dbReference type="ARBA" id="ARBA00022692"/>
    </source>
</evidence>
<evidence type="ECO:0000256" key="12">
    <source>
        <dbReference type="ARBA" id="ARBA00023065"/>
    </source>
</evidence>
<feature type="transmembrane region" description="Helical" evidence="21">
    <location>
        <begin position="171"/>
        <end position="192"/>
    </location>
</feature>
<feature type="compositionally biased region" description="Basic and acidic residues" evidence="20">
    <location>
        <begin position="1960"/>
        <end position="1977"/>
    </location>
</feature>
<feature type="region of interest" description="Disordered" evidence="20">
    <location>
        <begin position="793"/>
        <end position="812"/>
    </location>
</feature>
<gene>
    <name evidence="23" type="primary">CACNA1C</name>
    <name evidence="23" type="ORF">BLAG_LOCUS18952</name>
</gene>
<dbReference type="GO" id="GO:0005891">
    <property type="term" value="C:voltage-gated calcium channel complex"/>
    <property type="evidence" value="ECO:0007669"/>
    <property type="project" value="InterPro"/>
</dbReference>
<organism evidence="23 24">
    <name type="scientific">Branchiostoma lanceolatum</name>
    <name type="common">Common lancelet</name>
    <name type="synonym">Amphioxus lanceolatum</name>
    <dbReference type="NCBI Taxonomy" id="7740"/>
    <lineage>
        <taxon>Eukaryota</taxon>
        <taxon>Metazoa</taxon>
        <taxon>Chordata</taxon>
        <taxon>Cephalochordata</taxon>
        <taxon>Leptocardii</taxon>
        <taxon>Amphioxiformes</taxon>
        <taxon>Branchiostomatidae</taxon>
        <taxon>Branchiostoma</taxon>
    </lineage>
</organism>
<dbReference type="FunFam" id="1.20.120.350:FF:000010">
    <property type="entry name" value="Voltage-dependent L-type calcium channel subunit alpha"/>
    <property type="match status" value="1"/>
</dbReference>
<dbReference type="FunFam" id="1.20.120.350:FF:000040">
    <property type="entry name" value="Voltage-dependent L-type calcium channel subunit alpha"/>
    <property type="match status" value="1"/>
</dbReference>
<dbReference type="FunFam" id="1.10.287.70:FF:000107">
    <property type="entry name" value="Voltage-dependent L-type calcium channel subunit alpha"/>
    <property type="match status" value="1"/>
</dbReference>
<dbReference type="InterPro" id="IPR027359">
    <property type="entry name" value="Volt_channel_dom_sf"/>
</dbReference>
<feature type="transmembrane region" description="Helical" evidence="21">
    <location>
        <begin position="851"/>
        <end position="873"/>
    </location>
</feature>
<dbReference type="Proteomes" id="UP000838412">
    <property type="component" value="Chromosome 5"/>
</dbReference>
<dbReference type="Gene3D" id="6.10.250.2500">
    <property type="match status" value="1"/>
</dbReference>
<evidence type="ECO:0000256" key="11">
    <source>
        <dbReference type="ARBA" id="ARBA00022989"/>
    </source>
</evidence>
<feature type="transmembrane region" description="Helical" evidence="21">
    <location>
        <begin position="1097"/>
        <end position="1122"/>
    </location>
</feature>
<name>A0A8J9ZYM0_BRALA</name>
<feature type="glycosylation site" description="N-linked (GlcNAc...) asparagine" evidence="18">
    <location>
        <position position="236"/>
    </location>
</feature>
<keyword evidence="4 19" id="KW-0109">Calcium transport</keyword>
<feature type="binding site" evidence="17">
    <location>
        <position position="1070"/>
    </location>
    <ligand>
        <name>Ca(2+)</name>
        <dbReference type="ChEBI" id="CHEBI:29108"/>
    </ligand>
</feature>
<dbReference type="Gene3D" id="6.10.250.2180">
    <property type="match status" value="1"/>
</dbReference>
<feature type="region of interest" description="Disordered" evidence="20">
    <location>
        <begin position="393"/>
        <end position="417"/>
    </location>
</feature>
<feature type="compositionally biased region" description="Acidic residues" evidence="20">
    <location>
        <begin position="761"/>
        <end position="770"/>
    </location>
</feature>
<dbReference type="EMBL" id="OV696690">
    <property type="protein sequence ID" value="CAH1264647.1"/>
    <property type="molecule type" value="Genomic_DNA"/>
</dbReference>
<feature type="compositionally biased region" description="Acidic residues" evidence="20">
    <location>
        <begin position="794"/>
        <end position="803"/>
    </location>
</feature>
<proteinExistence type="inferred from homology"/>
<feature type="binding site" evidence="17">
    <location>
        <position position="627"/>
    </location>
    <ligand>
        <name>Ca(2+)</name>
        <dbReference type="ChEBI" id="CHEBI:29108"/>
    </ligand>
</feature>
<evidence type="ECO:0000256" key="8">
    <source>
        <dbReference type="ARBA" id="ARBA00022737"/>
    </source>
</evidence>
<feature type="compositionally biased region" description="Basic and acidic residues" evidence="20">
    <location>
        <begin position="1687"/>
        <end position="1720"/>
    </location>
</feature>
<dbReference type="InterPro" id="IPR002077">
    <property type="entry name" value="VDCCAlpha1"/>
</dbReference>
<evidence type="ECO:0000256" key="5">
    <source>
        <dbReference type="ARBA" id="ARBA00022673"/>
    </source>
</evidence>
<dbReference type="Gene3D" id="1.20.120.350">
    <property type="entry name" value="Voltage-gated potassium channels. Chain C"/>
    <property type="match status" value="4"/>
</dbReference>
<dbReference type="SMART" id="SM01062">
    <property type="entry name" value="Ca_chan_IQ"/>
    <property type="match status" value="1"/>
</dbReference>
<feature type="compositionally biased region" description="Polar residues" evidence="20">
    <location>
        <begin position="1802"/>
        <end position="1811"/>
    </location>
</feature>
<sequence length="1999" mass="226339">MTAAANKRKQRQQGPYWPPRALFCLGLKNPIRRACMYIVEWKPFEYFILLAIFANCVALAVYVPYPEKDSNEANQQLETVEYLFLVIFTLECMFKILAYGLIAHNGAYLRNFWNILDFTIVIIGIVSIVLETYKFEGFDVKALRAFRVLRPLRLVSGVPSLQVVLNSILKALVPLLHIALLCLFVIIIYAIIGLELFSGKLHTTCFVPGSDQIYFHEGPPPCQPEAGSSGYHCPANVSVCRGYWEGPNSGITNFDNFGLAMLTVFQCMTMEGWTTVLYWVNDAVGNEWPWIYFITLIIVGSFFVLNLVLGVLSGEFSKEREKARSRGEFQKLREKQQMEDDLHGYLEWIYHAEDLDEGRGREEEKSMPHHKRIAKTLPFLRKGKGIALFRGQEKASDAGSASEELEAGEGPIGAEPSGWARHKRRWRRTNRLIRRQLRAAVKTTVFYWFVIVMVFLNTCTLASEHYKQPPWLEEVQKISNLFFVSLFTLEMFIKMYALGWQAYQVSLFNRFDCFVVISSIIEIILTETGVIQPLGVSVLRCVRLLRVFKVTKYWRALSNLVASLLNSIRSIASLLLLLFLFILIFALLGMQIFGGKFNFDDTQQKDRSNFDTFWQSLLTVFQILTGEDWNEVMYTGIQSYGGVSQIGILACFYFIILFICGNFILLNVFLAIAVDNLADADALTEAEEAAEAEKEAKKEEELKALSSAEEKPAEGSPKMNHTGGGKPKGSQESMEMRPISPESASSHTKVKIDVTDTTQTDIDEEAEDEEKDKAAGEGGGEELSDEAAAAGLPWDEEDDDDEEGLKPTPVGARPRRMSEVYIPDEKLPIPEYSAFFIFSHTNLLRKLCHKIITHPVFTNLILAFILISSAALAAEDPLKAESPRNKHLRYMDYVFTSAFTVEIILKVIVFGFIMHPGSFCRSAFNLLDLLVVTVSLISIALPKGGVSVVKILRVLRVLRPLRAINRAKGLKHVVQCVFVAIKSIGNIMLVTFLLQFIFAVIGVQLFKGKFQYCNDLSKMTEDVCKGYYIVYIDGNVENAEQKEREWDVNVFNFDDVGQAMLSLFTVSTFEGWPNLLYVAIDSRAEDMGPIYNYRPAVAIFFFVYIIIIAFFMVNIFVGFVIVTFQNEGEKEYGDECELDKNQRQCIEFALKAKPLRRYVPKNPIQYKFWYVVNSQTFEYTMFILIMLNTVSLAMKHYGQSETYEYALDFMNLIFTALFTLEAMLKLMGFGPKYYFKDAWNTFDFLIVVGSLVDIIVSYMNPGAEVPSINFFRLFRVMRLIKLLSRGEGIRTLLWTFIKSFQALPYVALLILMLFFIYAVVGMQMFGKIELNDDTAIHRNNNFQTFPQAVLLLFRSATGEAWQEIMMSCTVGSGAMCDENSDTPNTQCGSNVAYPYFLSFYMLCAFLIINLFVAVIMDNFDYLTRDWSILGPHHLDEFVRVWSEYDPEAKGRIKHLDVVTLLRRISPPLGFGKLCPHRVACKRLVSMNMPLNSDGTVMFNATLFALVRTGLKIKTEGNIDQANEELRAIIKKIWKRTNPKVLDQVCPPAGDDEITVGKFYATFLIQDYFRKFKRRQEEDEGEEQYNKDAIRLQAGLRTLHDIGPEIRRAISGNLEEQLAAEGIDIGDSEEPSHRRNHSLFGNHTESPVRSSNSLRKTSPVNSYMPNSLDTNTNANANVNANANSIKPAEADKNPADKGKKDAAESNKERGPDPWMQRREAGQPHYPSPSRRSPSRRKYRGEDQLPMPKRGAGTTRYTQQQAIAIAGQPPSGGYDITENNWRTPPSSPGRVRSSYPTPAGRPQSVISTSSTPARGNGDVRPSRSGWDYNNIPKRDPATAFYEGLKTGSLGPNSERQHSRRNSRYDSHAMNLVEQVLVQEGLGRYADDHLVNVAKHELAEACDMTPAELDYAAQEMMREQGYDMTESSYPFDYPYLEHMGGGGGGSYDLPDYPPVNHGNNPRRMPEDHYVRHPPEGDRDHPMHRRPAGPISSSSHQASMVTL</sequence>
<dbReference type="GO" id="GO:0046872">
    <property type="term" value="F:metal ion binding"/>
    <property type="evidence" value="ECO:0007669"/>
    <property type="project" value="UniProtKB-KW"/>
</dbReference>
<feature type="compositionally biased region" description="Low complexity" evidence="20">
    <location>
        <begin position="1669"/>
        <end position="1682"/>
    </location>
</feature>
<dbReference type="SUPFAM" id="SSF81324">
    <property type="entry name" value="Voltage-gated potassium channels"/>
    <property type="match status" value="4"/>
</dbReference>
<dbReference type="InterPro" id="IPR050599">
    <property type="entry name" value="VDCC_alpha-1_subunit"/>
</dbReference>
<evidence type="ECO:0000256" key="15">
    <source>
        <dbReference type="ARBA" id="ARBA00023180"/>
    </source>
</evidence>
<keyword evidence="9 17" id="KW-0106">Calcium</keyword>
<evidence type="ECO:0000256" key="2">
    <source>
        <dbReference type="ARBA" id="ARBA00022448"/>
    </source>
</evidence>
<comment type="subcellular location">
    <subcellularLocation>
        <location evidence="1 19">Membrane</location>
        <topology evidence="1 19">Multi-pass membrane protein</topology>
    </subcellularLocation>
</comment>
<evidence type="ECO:0000256" key="17">
    <source>
        <dbReference type="PIRSR" id="PIRSR602077-1"/>
    </source>
</evidence>
<feature type="transmembrane region" description="Helical" evidence="21">
    <location>
        <begin position="437"/>
        <end position="458"/>
    </location>
</feature>
<feature type="transmembrane region" description="Helical" evidence="21">
    <location>
        <begin position="46"/>
        <end position="63"/>
    </location>
</feature>
<dbReference type="Pfam" id="PF08763">
    <property type="entry name" value="Ca_chan_IQ"/>
    <property type="match status" value="1"/>
</dbReference>
<keyword evidence="12" id="KW-0406">Ion transport</keyword>
<keyword evidence="5 19" id="KW-0107">Calcium channel</keyword>
<feature type="transmembrane region" description="Helical" evidence="21">
    <location>
        <begin position="926"/>
        <end position="952"/>
    </location>
</feature>
<dbReference type="InterPro" id="IPR014873">
    <property type="entry name" value="VDCC_a1su_IQ"/>
</dbReference>